<gene>
    <name evidence="1" type="ordered locus">rrnAC1978</name>
</gene>
<dbReference type="EnsemblBacteria" id="AAV46844">
    <property type="protein sequence ID" value="AAV46844"/>
    <property type="gene ID" value="rrnAC1978"/>
</dbReference>
<evidence type="ECO:0000313" key="1">
    <source>
        <dbReference type="EMBL" id="AAV46844.1"/>
    </source>
</evidence>
<dbReference type="PaxDb" id="272569-rrnAC1978"/>
<accession>Q5V0V9</accession>
<evidence type="ECO:0000313" key="2">
    <source>
        <dbReference type="Proteomes" id="UP000001169"/>
    </source>
</evidence>
<dbReference type="AlphaFoldDB" id="Q5V0V9"/>
<keyword evidence="2" id="KW-1185">Reference proteome</keyword>
<organism evidence="1 2">
    <name type="scientific">Haloarcula marismortui (strain ATCC 43049 / DSM 3752 / JCM 8966 / VKM B-1809)</name>
    <name type="common">Halobacterium marismortui</name>
    <dbReference type="NCBI Taxonomy" id="272569"/>
    <lineage>
        <taxon>Archaea</taxon>
        <taxon>Methanobacteriati</taxon>
        <taxon>Methanobacteriota</taxon>
        <taxon>Stenosarchaea group</taxon>
        <taxon>Halobacteria</taxon>
        <taxon>Halobacteriales</taxon>
        <taxon>Haloarculaceae</taxon>
        <taxon>Haloarcula</taxon>
    </lineage>
</organism>
<dbReference type="STRING" id="272569.rrnAC1978"/>
<name>Q5V0V9_HALMA</name>
<sequence length="111" mass="12109">MSPPAENDSPVPSMTTHRTPDAVSMVSRWRSKASYTGCVSAFRVSGSFSVSVAMPSVMESSTDSLTGYHSVVAAWGRFTWFRYKFTAGSQFQTALATNCGWHVEGYHSEQG</sequence>
<dbReference type="HOGENOM" id="CLU_2152534_0_0_2"/>
<dbReference type="Proteomes" id="UP000001169">
    <property type="component" value="Chromosome I"/>
</dbReference>
<dbReference type="EMBL" id="AY596297">
    <property type="protein sequence ID" value="AAV46844.1"/>
    <property type="molecule type" value="Genomic_DNA"/>
</dbReference>
<proteinExistence type="predicted"/>
<reference evidence="1 2" key="1">
    <citation type="journal article" date="2004" name="Genome Res.">
        <title>Genome sequence of Haloarcula marismortui: a halophilic archaeon from the Dead Sea.</title>
        <authorList>
            <person name="Baliga N.S."/>
            <person name="Bonneau R."/>
            <person name="Facciotti M.T."/>
            <person name="Pan M."/>
            <person name="Glusman G."/>
            <person name="Deutsch E.W."/>
            <person name="Shannon P."/>
            <person name="Chiu Y."/>
            <person name="Weng R.S."/>
            <person name="Gan R.R."/>
            <person name="Hung P."/>
            <person name="Date S.V."/>
            <person name="Marcotte E."/>
            <person name="Hood L."/>
            <person name="Ng W.V."/>
        </authorList>
    </citation>
    <scope>NUCLEOTIDE SEQUENCE [LARGE SCALE GENOMIC DNA]</scope>
    <source>
        <strain evidence="2">ATCC 43049 / DSM 3752 / JCM 8966 / VKM B-1809</strain>
    </source>
</reference>
<protein>
    <submittedName>
        <fullName evidence="1">Uncharacterized protein</fullName>
    </submittedName>
</protein>
<dbReference type="KEGG" id="hma:rrnAC1978"/>